<reference evidence="2" key="1">
    <citation type="submission" date="2014-12" db="EMBL/GenBank/DDBJ databases">
        <title>Genome sequence of Clostridium beijerinckii strain 59B.</title>
        <authorList>
            <person name="Little G.T."/>
            <person name="Minton N.P."/>
        </authorList>
    </citation>
    <scope>NUCLEOTIDE SEQUENCE [LARGE SCALE GENOMIC DNA]</scope>
    <source>
        <strain evidence="2">59B</strain>
    </source>
</reference>
<dbReference type="KEGG" id="cbei:LF65_04926"/>
<name>A0A0B5QGH0_CLOBE</name>
<proteinExistence type="predicted"/>
<sequence>MDYFLLKQDEEYTNSPVLIDVFKKIGVRNISLLNAHKIQDIIIFNVKCTDETEFLDILDRNLFLISEEMKKIIEKYDLRIIFKTIPLIDLERGKQGNYYMPIFEEIEALSEKSEWNLNKTVVKRIILDKEKIKDKKIFKIKESEKTLIVVRLDVAESLLRREFKGMCLKRLEVDG</sequence>
<accession>A0A0B5QGH0</accession>
<dbReference type="RefSeq" id="WP_041899880.1">
    <property type="nucleotide sequence ID" value="NZ_CP010086.2"/>
</dbReference>
<protein>
    <submittedName>
        <fullName evidence="1">Uncharacterized protein</fullName>
    </submittedName>
</protein>
<dbReference type="OrthoDB" id="2086300at2"/>
<gene>
    <name evidence="1" type="ORF">LF65_04926</name>
</gene>
<dbReference type="EMBL" id="CP010086">
    <property type="protein sequence ID" value="AJH01455.1"/>
    <property type="molecule type" value="Genomic_DNA"/>
</dbReference>
<evidence type="ECO:0000313" key="2">
    <source>
        <dbReference type="Proteomes" id="UP000031866"/>
    </source>
</evidence>
<dbReference type="STRING" id="1520.LF65_04926"/>
<dbReference type="Proteomes" id="UP000031866">
    <property type="component" value="Chromosome"/>
</dbReference>
<dbReference type="AlphaFoldDB" id="A0A0B5QGH0"/>
<evidence type="ECO:0000313" key="1">
    <source>
        <dbReference type="EMBL" id="AJH01455.1"/>
    </source>
</evidence>
<organism evidence="1 2">
    <name type="scientific">Clostridium beijerinckii</name>
    <name type="common">Clostridium MP</name>
    <dbReference type="NCBI Taxonomy" id="1520"/>
    <lineage>
        <taxon>Bacteria</taxon>
        <taxon>Bacillati</taxon>
        <taxon>Bacillota</taxon>
        <taxon>Clostridia</taxon>
        <taxon>Eubacteriales</taxon>
        <taxon>Clostridiaceae</taxon>
        <taxon>Clostridium</taxon>
    </lineage>
</organism>